<dbReference type="Pfam" id="PF17862">
    <property type="entry name" value="AAA_lid_3"/>
    <property type="match status" value="1"/>
</dbReference>
<dbReference type="InterPro" id="IPR003593">
    <property type="entry name" value="AAA+_ATPase"/>
</dbReference>
<keyword evidence="9" id="KW-0539">Nucleus</keyword>
<evidence type="ECO:0000256" key="4">
    <source>
        <dbReference type="ARBA" id="ARBA00022723"/>
    </source>
</evidence>
<keyword evidence="7 12" id="KW-0067">ATP-binding</keyword>
<evidence type="ECO:0000256" key="3">
    <source>
        <dbReference type="ARBA" id="ARBA00006914"/>
    </source>
</evidence>
<evidence type="ECO:0000256" key="5">
    <source>
        <dbReference type="ARBA" id="ARBA00022741"/>
    </source>
</evidence>
<dbReference type="Pfam" id="PF09336">
    <property type="entry name" value="Vps4_C"/>
    <property type="match status" value="1"/>
</dbReference>
<dbReference type="PANTHER" id="PTHR23074">
    <property type="entry name" value="AAA DOMAIN-CONTAINING"/>
    <property type="match status" value="1"/>
</dbReference>
<dbReference type="GO" id="GO:0046872">
    <property type="term" value="F:metal ion binding"/>
    <property type="evidence" value="ECO:0007669"/>
    <property type="project" value="UniProtKB-KW"/>
</dbReference>
<dbReference type="GO" id="GO:0005524">
    <property type="term" value="F:ATP binding"/>
    <property type="evidence" value="ECO:0007669"/>
    <property type="project" value="UniProtKB-KW"/>
</dbReference>
<dbReference type="InterPro" id="IPR027417">
    <property type="entry name" value="P-loop_NTPase"/>
</dbReference>
<dbReference type="GO" id="GO:0005813">
    <property type="term" value="C:centrosome"/>
    <property type="evidence" value="ECO:0007669"/>
    <property type="project" value="UniProtKB-ARBA"/>
</dbReference>
<dbReference type="InterPro" id="IPR041569">
    <property type="entry name" value="AAA_lid_3"/>
</dbReference>
<name>A0A8K0GCW4_IGNLU</name>
<comment type="cofactor">
    <cofactor evidence="1">
        <name>Mg(2+)</name>
        <dbReference type="ChEBI" id="CHEBI:18420"/>
    </cofactor>
</comment>
<proteinExistence type="inferred from homology"/>
<comment type="subcellular location">
    <subcellularLocation>
        <location evidence="2">Nucleus</location>
    </subcellularLocation>
</comment>
<keyword evidence="5 12" id="KW-0547">Nucleotide-binding</keyword>
<dbReference type="Gene3D" id="3.40.50.300">
    <property type="entry name" value="P-loop containing nucleotide triphosphate hydrolases"/>
    <property type="match status" value="1"/>
</dbReference>
<evidence type="ECO:0000256" key="12">
    <source>
        <dbReference type="RuleBase" id="RU003651"/>
    </source>
</evidence>
<dbReference type="GO" id="GO:0016887">
    <property type="term" value="F:ATP hydrolysis activity"/>
    <property type="evidence" value="ECO:0007669"/>
    <property type="project" value="InterPro"/>
</dbReference>
<evidence type="ECO:0000256" key="8">
    <source>
        <dbReference type="ARBA" id="ARBA00022842"/>
    </source>
</evidence>
<dbReference type="PANTHER" id="PTHR23074:SF17">
    <property type="entry name" value="FIDGETIN-LIKE PROTEIN 1"/>
    <property type="match status" value="1"/>
</dbReference>
<dbReference type="InterPro" id="IPR050304">
    <property type="entry name" value="MT-severing_AAA_ATPase"/>
</dbReference>
<dbReference type="GO" id="GO:0000070">
    <property type="term" value="P:mitotic sister chromatid segregation"/>
    <property type="evidence" value="ECO:0007669"/>
    <property type="project" value="UniProtKB-ARBA"/>
</dbReference>
<evidence type="ECO:0000256" key="2">
    <source>
        <dbReference type="ARBA" id="ARBA00004123"/>
    </source>
</evidence>
<organism evidence="14 15">
    <name type="scientific">Ignelater luminosus</name>
    <name type="common">Cucubano</name>
    <name type="synonym">Pyrophorus luminosus</name>
    <dbReference type="NCBI Taxonomy" id="2038154"/>
    <lineage>
        <taxon>Eukaryota</taxon>
        <taxon>Metazoa</taxon>
        <taxon>Ecdysozoa</taxon>
        <taxon>Arthropoda</taxon>
        <taxon>Hexapoda</taxon>
        <taxon>Insecta</taxon>
        <taxon>Pterygota</taxon>
        <taxon>Neoptera</taxon>
        <taxon>Endopterygota</taxon>
        <taxon>Coleoptera</taxon>
        <taxon>Polyphaga</taxon>
        <taxon>Elateriformia</taxon>
        <taxon>Elateroidea</taxon>
        <taxon>Elateridae</taxon>
        <taxon>Agrypninae</taxon>
        <taxon>Pyrophorini</taxon>
        <taxon>Ignelater</taxon>
    </lineage>
</organism>
<evidence type="ECO:0000256" key="1">
    <source>
        <dbReference type="ARBA" id="ARBA00001946"/>
    </source>
</evidence>
<dbReference type="FunFam" id="1.10.8.60:FF:000022">
    <property type="entry name" value="Fidgetin like 1"/>
    <property type="match status" value="1"/>
</dbReference>
<dbReference type="EMBL" id="VTPC01007102">
    <property type="protein sequence ID" value="KAF2894346.1"/>
    <property type="molecule type" value="Genomic_DNA"/>
</dbReference>
<dbReference type="Proteomes" id="UP000801492">
    <property type="component" value="Unassembled WGS sequence"/>
</dbReference>
<dbReference type="InterPro" id="IPR003959">
    <property type="entry name" value="ATPase_AAA_core"/>
</dbReference>
<evidence type="ECO:0000256" key="7">
    <source>
        <dbReference type="ARBA" id="ARBA00022840"/>
    </source>
</evidence>
<dbReference type="SMART" id="SM00382">
    <property type="entry name" value="AAA"/>
    <property type="match status" value="1"/>
</dbReference>
<dbReference type="GO" id="GO:0008568">
    <property type="term" value="F:microtubule severing ATPase activity"/>
    <property type="evidence" value="ECO:0007669"/>
    <property type="project" value="UniProtKB-ARBA"/>
</dbReference>
<dbReference type="OrthoDB" id="10251136at2759"/>
<dbReference type="FunFam" id="3.40.50.300:FF:000093">
    <property type="entry name" value="Fidgetin-like 1"/>
    <property type="match status" value="1"/>
</dbReference>
<dbReference type="SUPFAM" id="SSF52540">
    <property type="entry name" value="P-loop containing nucleoside triphosphate hydrolases"/>
    <property type="match status" value="1"/>
</dbReference>
<evidence type="ECO:0000256" key="9">
    <source>
        <dbReference type="ARBA" id="ARBA00023242"/>
    </source>
</evidence>
<evidence type="ECO:0000256" key="11">
    <source>
        <dbReference type="ARBA" id="ARBA00049360"/>
    </source>
</evidence>
<keyword evidence="15" id="KW-1185">Reference proteome</keyword>
<dbReference type="GO" id="GO:0005634">
    <property type="term" value="C:nucleus"/>
    <property type="evidence" value="ECO:0007669"/>
    <property type="project" value="UniProtKB-SubCell"/>
</dbReference>
<keyword evidence="8" id="KW-0460">Magnesium</keyword>
<comment type="catalytic activity">
    <reaction evidence="11">
        <text>ATP + H2O = ADP + phosphate + H(+)</text>
        <dbReference type="Rhea" id="RHEA:13065"/>
        <dbReference type="ChEBI" id="CHEBI:15377"/>
        <dbReference type="ChEBI" id="CHEBI:15378"/>
        <dbReference type="ChEBI" id="CHEBI:30616"/>
        <dbReference type="ChEBI" id="CHEBI:43474"/>
        <dbReference type="ChEBI" id="CHEBI:456216"/>
    </reaction>
</comment>
<dbReference type="InterPro" id="IPR015415">
    <property type="entry name" value="Spast_Vps4_C"/>
</dbReference>
<evidence type="ECO:0000256" key="10">
    <source>
        <dbReference type="ARBA" id="ARBA00035694"/>
    </source>
</evidence>
<dbReference type="Pfam" id="PF00004">
    <property type="entry name" value="AAA"/>
    <property type="match status" value="1"/>
</dbReference>
<evidence type="ECO:0000256" key="6">
    <source>
        <dbReference type="ARBA" id="ARBA00022801"/>
    </source>
</evidence>
<reference evidence="14" key="1">
    <citation type="submission" date="2019-08" db="EMBL/GenBank/DDBJ databases">
        <title>The genome of the North American firefly Photinus pyralis.</title>
        <authorList>
            <consortium name="Photinus pyralis genome working group"/>
            <person name="Fallon T.R."/>
            <person name="Sander Lower S.E."/>
            <person name="Weng J.-K."/>
        </authorList>
    </citation>
    <scope>NUCLEOTIDE SEQUENCE</scope>
    <source>
        <strain evidence="14">TRF0915ILg1</strain>
        <tissue evidence="14">Whole body</tissue>
    </source>
</reference>
<dbReference type="InterPro" id="IPR047858">
    <property type="entry name" value="FIGNL1_ATPase"/>
</dbReference>
<dbReference type="Gene3D" id="1.10.8.60">
    <property type="match status" value="1"/>
</dbReference>
<evidence type="ECO:0000259" key="13">
    <source>
        <dbReference type="SMART" id="SM00382"/>
    </source>
</evidence>
<comment type="caution">
    <text evidence="14">The sequence shown here is derived from an EMBL/GenBank/DDBJ whole genome shotgun (WGS) entry which is preliminary data.</text>
</comment>
<dbReference type="GO" id="GO:0005694">
    <property type="term" value="C:chromosome"/>
    <property type="evidence" value="ECO:0007669"/>
    <property type="project" value="UniProtKB-ARBA"/>
</dbReference>
<feature type="domain" description="AAA+ ATPase" evidence="13">
    <location>
        <begin position="208"/>
        <end position="344"/>
    </location>
</feature>
<accession>A0A8K0GCW4</accession>
<keyword evidence="4" id="KW-0479">Metal-binding</keyword>
<dbReference type="CDD" id="cd19525">
    <property type="entry name" value="RecA-like_Figl-1"/>
    <property type="match status" value="1"/>
</dbReference>
<dbReference type="PROSITE" id="PS00674">
    <property type="entry name" value="AAA"/>
    <property type="match status" value="1"/>
</dbReference>
<dbReference type="GO" id="GO:0051013">
    <property type="term" value="P:microtubule severing"/>
    <property type="evidence" value="ECO:0007669"/>
    <property type="project" value="UniProtKB-ARBA"/>
</dbReference>
<keyword evidence="6" id="KW-0378">Hydrolase</keyword>
<gene>
    <name evidence="14" type="ORF">ILUMI_11824</name>
</gene>
<comment type="similarity">
    <text evidence="3 12">Belongs to the AAA ATPase family.</text>
</comment>
<sequence>MNLFDQTPQVVKQDINNEPRVRKIAKNFAPNCCVSKDKIFKTASADSLENKLFSKTEPLKETEQIPTPNSCFKTAYEELQIQNKKKFGVRSASQNQLQTGGPIVGQKKRLGIRRNYQNKFVSPMLSNNLSDDEVIPKNDVWPSDQVVDERLKNIEPRMVELIRSEIMDISATVDWDDIAGLEFAKTAIQEAVVWPLLRPDIFTGLRRPPKGILLFGPPGTGKTLIGKCVASQSKSTFFSISASSLTSKWIGDGEKMVRALFAVARCHQPAVIFIDEIDSLLSQRSETEHESSRRIKTEFLVQLDGATTDNDERILVIGATNRPQELDEAARRRFVKRLYIPLPEFQARLQLVSRLMAPEKHILSYENIQEIAKLSDGYSGADMKNLCSEASLGPIRSIDMSMIHCIQSTEVRPVNMDDFLKAFSRVKASVSPNDLDQYLKWNKTFGSCSSF</sequence>
<evidence type="ECO:0000313" key="14">
    <source>
        <dbReference type="EMBL" id="KAF2894346.1"/>
    </source>
</evidence>
<protein>
    <recommendedName>
        <fullName evidence="10">Fidgetin-like protein 1</fullName>
    </recommendedName>
</protein>
<dbReference type="GO" id="GO:0031114">
    <property type="term" value="P:regulation of microtubule depolymerization"/>
    <property type="evidence" value="ECO:0007669"/>
    <property type="project" value="UniProtKB-ARBA"/>
</dbReference>
<dbReference type="InterPro" id="IPR003960">
    <property type="entry name" value="ATPase_AAA_CS"/>
</dbReference>
<dbReference type="AlphaFoldDB" id="A0A8K0GCW4"/>
<evidence type="ECO:0000313" key="15">
    <source>
        <dbReference type="Proteomes" id="UP000801492"/>
    </source>
</evidence>